<gene>
    <name evidence="8" type="primary">Slc13a3-L</name>
    <name evidence="8" type="ORF">Hamer_G021005</name>
</gene>
<keyword evidence="3 7" id="KW-0812">Transmembrane</keyword>
<sequence length="576" mass="63469">MMKGQCSPCTLPKGWWQPVIVILTPLILSLLPFLYPSTESRCAYVIIVMAVYWITEALPLAVTALVPIFAFPLLGVLSTAAVCQVYLKDTNFMFMGGLIMAVAVEHCNLHKRIALFVILHVGQSPRLLMAGFMITTIFLSMWISNTAAAAMLVPIVDAVVLELCKTRKIEVRLEQERAVPTLQEVTVSLPRQSRLKLCDSDATFSDIIIKDEDGTPQLERKEKQAKELPENEDTDEESKAVRKMFFLGVAFAANIGGTGSPLGCGPNLVVMGILQNTFEEPTGLNFATWMMFNVPGMIICGVLGWCWLQILFMFCGKVRVQKSSPLRERAMKMFLRDHYDGLGRITQHELVVLTSFTLLVFLIIRDATPVMLMVCLLFTIPAKSQCCSDVDSDDRKPKRMEMCLTWEVVHEKLPWGIILLLGGGLAMAEAAKSSGLSVFLGQQLQHFDVMPKELIVFVVCLMTAMLTEVASNTATASVLLPVIKDLALGINVNPLYLMLPATVCCAYAFMLPVATPGNAIILTAARMSTHEMMRAGAVMNVLCVLVITLMINTLGVAIFDLHNIPSWVNSTTTSVH</sequence>
<evidence type="ECO:0000313" key="9">
    <source>
        <dbReference type="Proteomes" id="UP000747542"/>
    </source>
</evidence>
<keyword evidence="9" id="KW-1185">Reference proteome</keyword>
<evidence type="ECO:0000256" key="6">
    <source>
        <dbReference type="SAM" id="MobiDB-lite"/>
    </source>
</evidence>
<name>A0A8J5MKR9_HOMAM</name>
<evidence type="ECO:0000256" key="1">
    <source>
        <dbReference type="ARBA" id="ARBA00004141"/>
    </source>
</evidence>
<feature type="transmembrane region" description="Helical" evidence="7">
    <location>
        <begin position="245"/>
        <end position="274"/>
    </location>
</feature>
<proteinExistence type="inferred from homology"/>
<feature type="transmembrane region" description="Helical" evidence="7">
    <location>
        <begin position="127"/>
        <end position="160"/>
    </location>
</feature>
<dbReference type="GO" id="GO:0005886">
    <property type="term" value="C:plasma membrane"/>
    <property type="evidence" value="ECO:0007669"/>
    <property type="project" value="TreeGrafter"/>
</dbReference>
<dbReference type="EMBL" id="JAHLQT010043055">
    <property type="protein sequence ID" value="KAG7155138.1"/>
    <property type="molecule type" value="Genomic_DNA"/>
</dbReference>
<feature type="transmembrane region" description="Helical" evidence="7">
    <location>
        <begin position="495"/>
        <end position="525"/>
    </location>
</feature>
<organism evidence="8 9">
    <name type="scientific">Homarus americanus</name>
    <name type="common">American lobster</name>
    <dbReference type="NCBI Taxonomy" id="6706"/>
    <lineage>
        <taxon>Eukaryota</taxon>
        <taxon>Metazoa</taxon>
        <taxon>Ecdysozoa</taxon>
        <taxon>Arthropoda</taxon>
        <taxon>Crustacea</taxon>
        <taxon>Multicrustacea</taxon>
        <taxon>Malacostraca</taxon>
        <taxon>Eumalacostraca</taxon>
        <taxon>Eucarida</taxon>
        <taxon>Decapoda</taxon>
        <taxon>Pleocyemata</taxon>
        <taxon>Astacidea</taxon>
        <taxon>Nephropoidea</taxon>
        <taxon>Nephropidae</taxon>
        <taxon>Homarus</taxon>
    </lineage>
</organism>
<dbReference type="Proteomes" id="UP000747542">
    <property type="component" value="Unassembled WGS sequence"/>
</dbReference>
<evidence type="ECO:0000256" key="5">
    <source>
        <dbReference type="ARBA" id="ARBA00023136"/>
    </source>
</evidence>
<feature type="transmembrane region" description="Helical" evidence="7">
    <location>
        <begin position="294"/>
        <end position="320"/>
    </location>
</feature>
<comment type="caution">
    <text evidence="8">The sequence shown here is derived from an EMBL/GenBank/DDBJ whole genome shotgun (WGS) entry which is preliminary data.</text>
</comment>
<dbReference type="Pfam" id="PF00939">
    <property type="entry name" value="Na_sulph_symp"/>
    <property type="match status" value="1"/>
</dbReference>
<evidence type="ECO:0000256" key="4">
    <source>
        <dbReference type="ARBA" id="ARBA00022989"/>
    </source>
</evidence>
<keyword evidence="4 7" id="KW-1133">Transmembrane helix</keyword>
<feature type="compositionally biased region" description="Basic and acidic residues" evidence="6">
    <location>
        <begin position="216"/>
        <end position="229"/>
    </location>
</feature>
<feature type="region of interest" description="Disordered" evidence="6">
    <location>
        <begin position="216"/>
        <end position="237"/>
    </location>
</feature>
<accession>A0A8J5MKR9</accession>
<comment type="subcellular location">
    <subcellularLocation>
        <location evidence="1">Membrane</location>
        <topology evidence="1">Multi-pass membrane protein</topology>
    </subcellularLocation>
</comment>
<dbReference type="PANTHER" id="PTHR10283:SF82">
    <property type="entry name" value="SOLUTE CARRIER FAMILY 13 MEMBER 2"/>
    <property type="match status" value="1"/>
</dbReference>
<feature type="transmembrane region" description="Helical" evidence="7">
    <location>
        <begin position="454"/>
        <end position="483"/>
    </location>
</feature>
<comment type="similarity">
    <text evidence="2">Belongs to the SLC13A/DASS transporter (TC 2.A.47) family. NADC subfamily.</text>
</comment>
<protein>
    <submittedName>
        <fullName evidence="8">Solute carrier family 13 member 3-like</fullName>
    </submittedName>
</protein>
<dbReference type="CDD" id="cd01115">
    <property type="entry name" value="SLC13_permease"/>
    <property type="match status" value="1"/>
</dbReference>
<dbReference type="AlphaFoldDB" id="A0A8J5MKR9"/>
<evidence type="ECO:0000256" key="7">
    <source>
        <dbReference type="SAM" id="Phobius"/>
    </source>
</evidence>
<evidence type="ECO:0000256" key="2">
    <source>
        <dbReference type="ARBA" id="ARBA00006772"/>
    </source>
</evidence>
<evidence type="ECO:0000313" key="8">
    <source>
        <dbReference type="EMBL" id="KAG7155138.1"/>
    </source>
</evidence>
<feature type="transmembrane region" description="Helical" evidence="7">
    <location>
        <begin position="15"/>
        <end position="35"/>
    </location>
</feature>
<dbReference type="GO" id="GO:0015141">
    <property type="term" value="F:succinate transmembrane transporter activity"/>
    <property type="evidence" value="ECO:0007669"/>
    <property type="project" value="TreeGrafter"/>
</dbReference>
<feature type="transmembrane region" description="Helical" evidence="7">
    <location>
        <begin position="42"/>
        <end position="62"/>
    </location>
</feature>
<dbReference type="PANTHER" id="PTHR10283">
    <property type="entry name" value="SOLUTE CARRIER FAMILY 13 MEMBER"/>
    <property type="match status" value="1"/>
</dbReference>
<keyword evidence="5 7" id="KW-0472">Membrane</keyword>
<dbReference type="GO" id="GO:0015137">
    <property type="term" value="F:citrate transmembrane transporter activity"/>
    <property type="evidence" value="ECO:0007669"/>
    <property type="project" value="TreeGrafter"/>
</dbReference>
<feature type="transmembrane region" description="Helical" evidence="7">
    <location>
        <begin position="537"/>
        <end position="559"/>
    </location>
</feature>
<dbReference type="InterPro" id="IPR001898">
    <property type="entry name" value="SLC13A/DASS"/>
</dbReference>
<reference evidence="8" key="1">
    <citation type="journal article" date="2021" name="Sci. Adv.">
        <title>The American lobster genome reveals insights on longevity, neural, and immune adaptations.</title>
        <authorList>
            <person name="Polinski J.M."/>
            <person name="Zimin A.V."/>
            <person name="Clark K.F."/>
            <person name="Kohn A.B."/>
            <person name="Sadowski N."/>
            <person name="Timp W."/>
            <person name="Ptitsyn A."/>
            <person name="Khanna P."/>
            <person name="Romanova D.Y."/>
            <person name="Williams P."/>
            <person name="Greenwood S.J."/>
            <person name="Moroz L.L."/>
            <person name="Walt D.R."/>
            <person name="Bodnar A.G."/>
        </authorList>
    </citation>
    <scope>NUCLEOTIDE SEQUENCE</scope>
    <source>
        <strain evidence="8">GMGI-L3</strain>
    </source>
</reference>
<evidence type="ECO:0000256" key="3">
    <source>
        <dbReference type="ARBA" id="ARBA00022692"/>
    </source>
</evidence>
<feature type="transmembrane region" description="Helical" evidence="7">
    <location>
        <begin position="413"/>
        <end position="433"/>
    </location>
</feature>